<feature type="region of interest" description="Disordered" evidence="1">
    <location>
        <begin position="356"/>
        <end position="472"/>
    </location>
</feature>
<dbReference type="Proteomes" id="UP000815325">
    <property type="component" value="Unassembled WGS sequence"/>
</dbReference>
<reference evidence="2" key="1">
    <citation type="submission" date="2017-08" db="EMBL/GenBank/DDBJ databases">
        <authorList>
            <person name="Polle J.E."/>
            <person name="Barry K."/>
            <person name="Cushman J."/>
            <person name="Schmutz J."/>
            <person name="Tran D."/>
            <person name="Hathwaick L.T."/>
            <person name="Yim W.C."/>
            <person name="Jenkins J."/>
            <person name="Mckie-Krisberg Z.M."/>
            <person name="Prochnik S."/>
            <person name="Lindquist E."/>
            <person name="Dockter R.B."/>
            <person name="Adam C."/>
            <person name="Molina H."/>
            <person name="Bunkerborg J."/>
            <person name="Jin E."/>
            <person name="Buchheim M."/>
            <person name="Magnuson J."/>
        </authorList>
    </citation>
    <scope>NUCLEOTIDE SEQUENCE</scope>
    <source>
        <strain evidence="2">CCAP 19/18</strain>
    </source>
</reference>
<feature type="compositionally biased region" description="Low complexity" evidence="1">
    <location>
        <begin position="540"/>
        <end position="551"/>
    </location>
</feature>
<feature type="region of interest" description="Disordered" evidence="1">
    <location>
        <begin position="99"/>
        <end position="126"/>
    </location>
</feature>
<feature type="compositionally biased region" description="Polar residues" evidence="1">
    <location>
        <begin position="210"/>
        <end position="223"/>
    </location>
</feature>
<dbReference type="EMBL" id="MU070400">
    <property type="protein sequence ID" value="KAF5827916.1"/>
    <property type="molecule type" value="Genomic_DNA"/>
</dbReference>
<sequence length="634" mass="68521">MTIQVSEGPLHSAVSQLGSDAAAASKRGERGEQALKLKTRSKLDDPVKREALKVQTNPLFNTSSKDAEDPMLADSAHLQLLKAETQKFLEQVQREAAAAKKWNSEIPEDGAKSPEPGTTKHPVPSSILGTASQDLYSCVDQLAGLCLGLHGAVESLRAIILNGGVRLAQPQAAPSNPPPALRNGGYMQCGRAPSSPLSFGSAPASLHQAHPSNSMPYGSSPPESQCAAPSGASSPLRQPSPPRGAQWLRKASSISQPHPSVQHQPPVCRRSVTLNTSNLGPSPSMRQVQPGKSSCSSSRRSSVCKYESLGAGLRACASEADIGDARDLGAPSPMQQHWPDEPSPVQQRWLDVPSPMQQHWPDEPSPMQQHWPDEPSPMQQRWLDVPSPMQRRGPDAPSLMQQHWPDAPSPKHQRWFDVPSPMQHHWPDAPSPKQWQQQQQQQQHWQPEAVKSPGYGRSNPSTTAVVSEKIPGTAAQVARLRARLEDMRRERANSTPPPSTGAAGRPLPRKNKTSTSLYDRTTSHRRATYQGPDSDDDEAGAGAAPAVGVVCRPPPRRNMSSVSLYDREERSPKPGPNRRATCQGLDSDDEAGAGAGAEEQDPLGNLHAPHPRFTGVSPWAAADKRVSEKCKRPL</sequence>
<feature type="compositionally biased region" description="Polar residues" evidence="1">
    <location>
        <begin position="54"/>
        <end position="64"/>
    </location>
</feature>
<feature type="compositionally biased region" description="Basic and acidic residues" evidence="1">
    <location>
        <begin position="26"/>
        <end position="52"/>
    </location>
</feature>
<name>A0ABQ7FZY8_DUNSA</name>
<organism evidence="2 3">
    <name type="scientific">Dunaliella salina</name>
    <name type="common">Green alga</name>
    <name type="synonym">Protococcus salinus</name>
    <dbReference type="NCBI Taxonomy" id="3046"/>
    <lineage>
        <taxon>Eukaryota</taxon>
        <taxon>Viridiplantae</taxon>
        <taxon>Chlorophyta</taxon>
        <taxon>core chlorophytes</taxon>
        <taxon>Chlorophyceae</taxon>
        <taxon>CS clade</taxon>
        <taxon>Chlamydomonadales</taxon>
        <taxon>Dunaliellaceae</taxon>
        <taxon>Dunaliella</taxon>
    </lineage>
</organism>
<keyword evidence="3" id="KW-1185">Reference proteome</keyword>
<feature type="compositionally biased region" description="Polar residues" evidence="1">
    <location>
        <begin position="272"/>
        <end position="292"/>
    </location>
</feature>
<feature type="region of interest" description="Disordered" evidence="1">
    <location>
        <begin position="169"/>
        <end position="300"/>
    </location>
</feature>
<evidence type="ECO:0000256" key="1">
    <source>
        <dbReference type="SAM" id="MobiDB-lite"/>
    </source>
</evidence>
<feature type="region of interest" description="Disordered" evidence="1">
    <location>
        <begin position="17"/>
        <end position="68"/>
    </location>
</feature>
<evidence type="ECO:0000313" key="3">
    <source>
        <dbReference type="Proteomes" id="UP000815325"/>
    </source>
</evidence>
<accession>A0ABQ7FZY8</accession>
<gene>
    <name evidence="2" type="ORF">DUNSADRAFT_18532</name>
</gene>
<protein>
    <submittedName>
        <fullName evidence="2">Uncharacterized protein</fullName>
    </submittedName>
</protein>
<evidence type="ECO:0000313" key="2">
    <source>
        <dbReference type="EMBL" id="KAF5827916.1"/>
    </source>
</evidence>
<feature type="compositionally biased region" description="Low complexity" evidence="1">
    <location>
        <begin position="434"/>
        <end position="446"/>
    </location>
</feature>
<feature type="compositionally biased region" description="Low complexity" evidence="1">
    <location>
        <begin position="252"/>
        <end position="267"/>
    </location>
</feature>
<comment type="caution">
    <text evidence="2">The sequence shown here is derived from an EMBL/GenBank/DDBJ whole genome shotgun (WGS) entry which is preliminary data.</text>
</comment>
<feature type="region of interest" description="Disordered" evidence="1">
    <location>
        <begin position="488"/>
        <end position="634"/>
    </location>
</feature>
<proteinExistence type="predicted"/>
<feature type="compositionally biased region" description="Basic and acidic residues" evidence="1">
    <location>
        <begin position="622"/>
        <end position="634"/>
    </location>
</feature>